<gene>
    <name evidence="1" type="ORF">GCWU000342_02263</name>
</gene>
<evidence type="ECO:0000313" key="1">
    <source>
        <dbReference type="EMBL" id="EEP27568.1"/>
    </source>
</evidence>
<protein>
    <submittedName>
        <fullName evidence="1">Uncharacterized protein</fullName>
    </submittedName>
</protein>
<dbReference type="HOGENOM" id="CLU_3316958_0_0_9"/>
<keyword evidence="2" id="KW-1185">Reference proteome</keyword>
<dbReference type="AlphaFoldDB" id="C4GDT9"/>
<reference evidence="1" key="1">
    <citation type="submission" date="2009-04" db="EMBL/GenBank/DDBJ databases">
        <authorList>
            <person name="Weinstock G."/>
            <person name="Sodergren E."/>
            <person name="Clifton S."/>
            <person name="Fulton L."/>
            <person name="Fulton B."/>
            <person name="Courtney L."/>
            <person name="Fronick C."/>
            <person name="Harrison M."/>
            <person name="Strong C."/>
            <person name="Farmer C."/>
            <person name="Delahaunty K."/>
            <person name="Markovic C."/>
            <person name="Hall O."/>
            <person name="Minx P."/>
            <person name="Tomlinson C."/>
            <person name="Mitreva M."/>
            <person name="Nelson J."/>
            <person name="Hou S."/>
            <person name="Wollam A."/>
            <person name="Pepin K.H."/>
            <person name="Johnson M."/>
            <person name="Bhonagiri V."/>
            <person name="Nash W.E."/>
            <person name="Warren W."/>
            <person name="Chinwalla A."/>
            <person name="Mardis E.R."/>
            <person name="Wilson R.K."/>
        </authorList>
    </citation>
    <scope>NUCLEOTIDE SEQUENCE [LARGE SCALE GENOMIC DNA]</scope>
    <source>
        <strain evidence="1">DSM 14600</strain>
    </source>
</reference>
<accession>C4GDT9</accession>
<sequence length="39" mass="4496">MKIFHLLVFHNSKEGRPGNKSHFPAAPRLISSYEIRSDD</sequence>
<name>C4GDT9_9FIRM</name>
<evidence type="ECO:0000313" key="2">
    <source>
        <dbReference type="Proteomes" id="UP000003494"/>
    </source>
</evidence>
<comment type="caution">
    <text evidence="1">The sequence shown here is derived from an EMBL/GenBank/DDBJ whole genome shotgun (WGS) entry which is preliminary data.</text>
</comment>
<dbReference type="Proteomes" id="UP000003494">
    <property type="component" value="Unassembled WGS sequence"/>
</dbReference>
<proteinExistence type="predicted"/>
<organism evidence="1 2">
    <name type="scientific">Shuttleworthella satelles DSM 14600</name>
    <dbReference type="NCBI Taxonomy" id="626523"/>
    <lineage>
        <taxon>Bacteria</taxon>
        <taxon>Bacillati</taxon>
        <taxon>Bacillota</taxon>
        <taxon>Clostridia</taxon>
        <taxon>Lachnospirales</taxon>
        <taxon>Lachnospiraceae</taxon>
        <taxon>Shuttleworthella</taxon>
    </lineage>
</organism>
<dbReference type="EMBL" id="ACIP02000007">
    <property type="protein sequence ID" value="EEP27568.1"/>
    <property type="molecule type" value="Genomic_DNA"/>
</dbReference>